<feature type="compositionally biased region" description="Basic residues" evidence="1">
    <location>
        <begin position="54"/>
        <end position="64"/>
    </location>
</feature>
<feature type="compositionally biased region" description="Pro residues" evidence="1">
    <location>
        <begin position="179"/>
        <end position="189"/>
    </location>
</feature>
<dbReference type="AlphaFoldDB" id="A0A518GY69"/>
<sequence length="272" mass="30309">MTAGSPGTPPGTRPRSPTARVIGGGSPGLELQRPFRHDGRVRPAARPGSGHLRLLQRRPRRPRAHPADRLGQLRGRHELARQAAGRRGPGRLFLTRRRPARDPQRGVDLPAVRVRRRRHAVRRVDHRPVQSLLAPPGRADRRRPPASLADPRIPRRIPPGPPGHHRTRPRARRIDPAVPGDPEPGPQPRRPALGLLVRRPDTRRGSEQLRRPGDQRGRGPFLVRRGGRHRSRRRGPRPRVRPATLARPRGSSLGILGPGRRPLRDGRGSGRS</sequence>
<evidence type="ECO:0000313" key="2">
    <source>
        <dbReference type="EMBL" id="QDV33546.1"/>
    </source>
</evidence>
<gene>
    <name evidence="2" type="ORF">ElP_14190</name>
</gene>
<feature type="compositionally biased region" description="Basic and acidic residues" evidence="1">
    <location>
        <begin position="198"/>
        <end position="217"/>
    </location>
</feature>
<dbReference type="KEGG" id="tpla:ElP_14190"/>
<feature type="compositionally biased region" description="Basic residues" evidence="1">
    <location>
        <begin position="225"/>
        <end position="240"/>
    </location>
</feature>
<evidence type="ECO:0000256" key="1">
    <source>
        <dbReference type="SAM" id="MobiDB-lite"/>
    </source>
</evidence>
<evidence type="ECO:0000313" key="3">
    <source>
        <dbReference type="Proteomes" id="UP000317835"/>
    </source>
</evidence>
<protein>
    <submittedName>
        <fullName evidence="2">Uncharacterized protein</fullName>
    </submittedName>
</protein>
<organism evidence="2 3">
    <name type="scientific">Tautonia plasticadhaerens</name>
    <dbReference type="NCBI Taxonomy" id="2527974"/>
    <lineage>
        <taxon>Bacteria</taxon>
        <taxon>Pseudomonadati</taxon>
        <taxon>Planctomycetota</taxon>
        <taxon>Planctomycetia</taxon>
        <taxon>Isosphaerales</taxon>
        <taxon>Isosphaeraceae</taxon>
        <taxon>Tautonia</taxon>
    </lineage>
</organism>
<proteinExistence type="predicted"/>
<feature type="compositionally biased region" description="Basic and acidic residues" evidence="1">
    <location>
        <begin position="262"/>
        <end position="272"/>
    </location>
</feature>
<dbReference type="Proteomes" id="UP000317835">
    <property type="component" value="Chromosome"/>
</dbReference>
<reference evidence="2 3" key="1">
    <citation type="submission" date="2019-02" db="EMBL/GenBank/DDBJ databases">
        <title>Deep-cultivation of Planctomycetes and their phenomic and genomic characterization uncovers novel biology.</title>
        <authorList>
            <person name="Wiegand S."/>
            <person name="Jogler M."/>
            <person name="Boedeker C."/>
            <person name="Pinto D."/>
            <person name="Vollmers J."/>
            <person name="Rivas-Marin E."/>
            <person name="Kohn T."/>
            <person name="Peeters S.H."/>
            <person name="Heuer A."/>
            <person name="Rast P."/>
            <person name="Oberbeckmann S."/>
            <person name="Bunk B."/>
            <person name="Jeske O."/>
            <person name="Meyerdierks A."/>
            <person name="Storesund J.E."/>
            <person name="Kallscheuer N."/>
            <person name="Luecker S."/>
            <person name="Lage O.M."/>
            <person name="Pohl T."/>
            <person name="Merkel B.J."/>
            <person name="Hornburger P."/>
            <person name="Mueller R.-W."/>
            <person name="Bruemmer F."/>
            <person name="Labrenz M."/>
            <person name="Spormann A.M."/>
            <person name="Op den Camp H."/>
            <person name="Overmann J."/>
            <person name="Amann R."/>
            <person name="Jetten M.S.M."/>
            <person name="Mascher T."/>
            <person name="Medema M.H."/>
            <person name="Devos D.P."/>
            <person name="Kaster A.-K."/>
            <person name="Ovreas L."/>
            <person name="Rohde M."/>
            <person name="Galperin M.Y."/>
            <person name="Jogler C."/>
        </authorList>
    </citation>
    <scope>NUCLEOTIDE SEQUENCE [LARGE SCALE GENOMIC DNA]</scope>
    <source>
        <strain evidence="2 3">ElP</strain>
    </source>
</reference>
<accession>A0A518GY69</accession>
<keyword evidence="3" id="KW-1185">Reference proteome</keyword>
<feature type="region of interest" description="Disordered" evidence="1">
    <location>
        <begin position="1"/>
        <end position="272"/>
    </location>
</feature>
<dbReference type="EMBL" id="CP036426">
    <property type="protein sequence ID" value="QDV33546.1"/>
    <property type="molecule type" value="Genomic_DNA"/>
</dbReference>
<name>A0A518GY69_9BACT</name>